<evidence type="ECO:0008006" key="15">
    <source>
        <dbReference type="Google" id="ProtNLM"/>
    </source>
</evidence>
<evidence type="ECO:0000313" key="14">
    <source>
        <dbReference type="Proteomes" id="UP000067689"/>
    </source>
</evidence>
<dbReference type="Gene3D" id="2.60.40.10">
    <property type="entry name" value="Immunoglobulins"/>
    <property type="match status" value="1"/>
</dbReference>
<comment type="similarity">
    <text evidence="9">Belongs to the binding-protein-dependent transport system permease family. LivHM subfamily.</text>
</comment>
<name>A0A0U3KJR2_9ACTN</name>
<keyword evidence="2" id="KW-0813">Transport</keyword>
<dbReference type="InterPro" id="IPR013783">
    <property type="entry name" value="Ig-like_fold"/>
</dbReference>
<dbReference type="Proteomes" id="UP000067689">
    <property type="component" value="Chromosome"/>
</dbReference>
<keyword evidence="6" id="KW-0029">Amino-acid transport</keyword>
<dbReference type="GO" id="GO:0042941">
    <property type="term" value="P:D-alanine transmembrane transport"/>
    <property type="evidence" value="ECO:0007669"/>
    <property type="project" value="TreeGrafter"/>
</dbReference>
<evidence type="ECO:0000256" key="10">
    <source>
        <dbReference type="SAM" id="MobiDB-lite"/>
    </source>
</evidence>
<feature type="transmembrane region" description="Helical" evidence="11">
    <location>
        <begin position="371"/>
        <end position="401"/>
    </location>
</feature>
<feature type="transmembrane region" description="Helical" evidence="11">
    <location>
        <begin position="292"/>
        <end position="310"/>
    </location>
</feature>
<evidence type="ECO:0000256" key="1">
    <source>
        <dbReference type="ARBA" id="ARBA00004651"/>
    </source>
</evidence>
<evidence type="ECO:0000256" key="3">
    <source>
        <dbReference type="ARBA" id="ARBA00022475"/>
    </source>
</evidence>
<dbReference type="PANTHER" id="PTHR11795:SF371">
    <property type="entry name" value="HIGH-AFFINITY BRANCHED-CHAIN AMINO ACID TRANSPORT SYSTEM PERMEASE PROTEIN LIVH"/>
    <property type="match status" value="1"/>
</dbReference>
<feature type="signal peptide" evidence="12">
    <location>
        <begin position="1"/>
        <end position="26"/>
    </location>
</feature>
<proteinExistence type="inferred from homology"/>
<dbReference type="InterPro" id="IPR001851">
    <property type="entry name" value="ABC_transp_permease"/>
</dbReference>
<feature type="chain" id="PRO_5006841003" description="Branched-chain amino acid ABC transporter permease" evidence="12">
    <location>
        <begin position="27"/>
        <end position="446"/>
    </location>
</feature>
<dbReference type="GO" id="GO:0005886">
    <property type="term" value="C:plasma membrane"/>
    <property type="evidence" value="ECO:0007669"/>
    <property type="project" value="UniProtKB-SubCell"/>
</dbReference>
<dbReference type="GO" id="GO:0015188">
    <property type="term" value="F:L-isoleucine transmembrane transporter activity"/>
    <property type="evidence" value="ECO:0007669"/>
    <property type="project" value="TreeGrafter"/>
</dbReference>
<reference evidence="13 14" key="1">
    <citation type="journal article" date="1991" name="Int. J. Syst. Bacteriol.">
        <title>Description of the erythromycin-producing bacterium Arthrobacter sp. strain NRRL B-3381 as Aeromicrobium erythreum gen. nov., sp. nov.</title>
        <authorList>
            <person name="Miller E.S."/>
            <person name="Woese C.R."/>
            <person name="Brenner S."/>
        </authorList>
    </citation>
    <scope>NUCLEOTIDE SEQUENCE [LARGE SCALE GENOMIC DNA]</scope>
    <source>
        <strain evidence="13 14">AR18</strain>
    </source>
</reference>
<dbReference type="KEGG" id="aer:AERYTH_10280"/>
<sequence length="446" mass="46036">MRLTSKVLVSAFLACLVVLVPLGASATSTPTPSASPTAPTAPATPPDGAYIGVTLQNSGDDKAPIPGATLSVASSSGTEVGEAVTDPNGRAFIAIPERGSYVVTLDTDTLPSGIQFAGSNKRTVDALLDGGNFAQFQIGVVEQAGPSLGERFAGAMVNGVKFGLIIALAALGLSLIFGTTKLTNFAHGEIITFGAIATYVANRAFGLPVILAIVVAVLASAAFGWLQDKFLWKPLRSKGIGIIAMMIVSIGFGLLLRNVFQYTFGGSRESLSQYVNQTRKSYGPFALADKEIAIILVSIVVLTVTCVVLMKTRLGKSMRAVADNPALSASSGLRVDGVVRSVWVLGCALTGLAGGLLAVNSQVNFLMGFKLLLLVFAAVTLGGLGTIWGALVGSMIIGIMVEVGTLQIGIWPGVPSSIKEVGALVVLILILLIRPQGILGRAERIG</sequence>
<dbReference type="GO" id="GO:0005304">
    <property type="term" value="F:L-valine transmembrane transporter activity"/>
    <property type="evidence" value="ECO:0007669"/>
    <property type="project" value="TreeGrafter"/>
</dbReference>
<dbReference type="STRING" id="2041.AERYTH_10280"/>
<dbReference type="GO" id="GO:0015808">
    <property type="term" value="P:L-alanine transport"/>
    <property type="evidence" value="ECO:0007669"/>
    <property type="project" value="TreeGrafter"/>
</dbReference>
<dbReference type="PANTHER" id="PTHR11795">
    <property type="entry name" value="BRANCHED-CHAIN AMINO ACID TRANSPORT SYSTEM PERMEASE PROTEIN LIVH"/>
    <property type="match status" value="1"/>
</dbReference>
<evidence type="ECO:0000256" key="9">
    <source>
        <dbReference type="ARBA" id="ARBA00037998"/>
    </source>
</evidence>
<dbReference type="GO" id="GO:0015192">
    <property type="term" value="F:L-phenylalanine transmembrane transporter activity"/>
    <property type="evidence" value="ECO:0007669"/>
    <property type="project" value="TreeGrafter"/>
</dbReference>
<evidence type="ECO:0000256" key="5">
    <source>
        <dbReference type="ARBA" id="ARBA00022692"/>
    </source>
</evidence>
<gene>
    <name evidence="13" type="ORF">AERYTH_10280</name>
</gene>
<evidence type="ECO:0000256" key="11">
    <source>
        <dbReference type="SAM" id="Phobius"/>
    </source>
</evidence>
<evidence type="ECO:0000256" key="2">
    <source>
        <dbReference type="ARBA" id="ARBA00022448"/>
    </source>
</evidence>
<dbReference type="RefSeq" id="WP_144433749.1">
    <property type="nucleotide sequence ID" value="NZ_CP011502.1"/>
</dbReference>
<evidence type="ECO:0000313" key="13">
    <source>
        <dbReference type="EMBL" id="ALX05059.1"/>
    </source>
</evidence>
<dbReference type="GO" id="GO:0005975">
    <property type="term" value="P:carbohydrate metabolic process"/>
    <property type="evidence" value="ECO:0007669"/>
    <property type="project" value="UniProtKB-ARBA"/>
</dbReference>
<dbReference type="GO" id="GO:0015190">
    <property type="term" value="F:L-leucine transmembrane transporter activity"/>
    <property type="evidence" value="ECO:0007669"/>
    <property type="project" value="TreeGrafter"/>
</dbReference>
<keyword evidence="7 11" id="KW-1133">Transmembrane helix</keyword>
<evidence type="ECO:0000256" key="12">
    <source>
        <dbReference type="SAM" id="SignalP"/>
    </source>
</evidence>
<accession>A0A0U3KJR2</accession>
<evidence type="ECO:0000256" key="8">
    <source>
        <dbReference type="ARBA" id="ARBA00023136"/>
    </source>
</evidence>
<feature type="transmembrane region" description="Helical" evidence="11">
    <location>
        <begin position="239"/>
        <end position="260"/>
    </location>
</feature>
<comment type="subcellular location">
    <subcellularLocation>
        <location evidence="1">Cell membrane</location>
        <topology evidence="1">Multi-pass membrane protein</topology>
    </subcellularLocation>
</comment>
<feature type="compositionally biased region" description="Low complexity" evidence="10">
    <location>
        <begin position="27"/>
        <end position="41"/>
    </location>
</feature>
<evidence type="ECO:0000256" key="4">
    <source>
        <dbReference type="ARBA" id="ARBA00022519"/>
    </source>
</evidence>
<dbReference type="GO" id="GO:1903806">
    <property type="term" value="P:L-isoleucine import across plasma membrane"/>
    <property type="evidence" value="ECO:0007669"/>
    <property type="project" value="TreeGrafter"/>
</dbReference>
<dbReference type="AlphaFoldDB" id="A0A0U3KJR2"/>
<feature type="transmembrane region" description="Helical" evidence="11">
    <location>
        <begin position="341"/>
        <end position="359"/>
    </location>
</feature>
<feature type="transmembrane region" description="Helical" evidence="11">
    <location>
        <begin position="204"/>
        <end position="227"/>
    </location>
</feature>
<dbReference type="InterPro" id="IPR052157">
    <property type="entry name" value="BCAA_transport_permease"/>
</dbReference>
<feature type="transmembrane region" description="Helical" evidence="11">
    <location>
        <begin position="421"/>
        <end position="439"/>
    </location>
</feature>
<keyword evidence="3" id="KW-1003">Cell membrane</keyword>
<dbReference type="CDD" id="cd06582">
    <property type="entry name" value="TM_PBP1_LivH_like"/>
    <property type="match status" value="1"/>
</dbReference>
<keyword evidence="14" id="KW-1185">Reference proteome</keyword>
<feature type="region of interest" description="Disordered" evidence="10">
    <location>
        <begin position="27"/>
        <end position="49"/>
    </location>
</feature>
<dbReference type="Pfam" id="PF02653">
    <property type="entry name" value="BPD_transp_2"/>
    <property type="match status" value="1"/>
</dbReference>
<dbReference type="EMBL" id="CP011502">
    <property type="protein sequence ID" value="ALX05059.1"/>
    <property type="molecule type" value="Genomic_DNA"/>
</dbReference>
<evidence type="ECO:0000256" key="6">
    <source>
        <dbReference type="ARBA" id="ARBA00022970"/>
    </source>
</evidence>
<keyword evidence="8 11" id="KW-0472">Membrane</keyword>
<evidence type="ECO:0000256" key="7">
    <source>
        <dbReference type="ARBA" id="ARBA00022989"/>
    </source>
</evidence>
<keyword evidence="12" id="KW-0732">Signal</keyword>
<keyword evidence="5 11" id="KW-0812">Transmembrane</keyword>
<feature type="transmembrane region" description="Helical" evidence="11">
    <location>
        <begin position="162"/>
        <end position="183"/>
    </location>
</feature>
<dbReference type="OrthoDB" id="9807115at2"/>
<keyword evidence="4" id="KW-0997">Cell inner membrane</keyword>
<dbReference type="PATRIC" id="fig|2041.4.peg.2152"/>
<organism evidence="13 14">
    <name type="scientific">Aeromicrobium erythreum</name>
    <dbReference type="NCBI Taxonomy" id="2041"/>
    <lineage>
        <taxon>Bacteria</taxon>
        <taxon>Bacillati</taxon>
        <taxon>Actinomycetota</taxon>
        <taxon>Actinomycetes</taxon>
        <taxon>Propionibacteriales</taxon>
        <taxon>Nocardioidaceae</taxon>
        <taxon>Aeromicrobium</taxon>
    </lineage>
</organism>
<protein>
    <recommendedName>
        <fullName evidence="15">Branched-chain amino acid ABC transporter permease</fullName>
    </recommendedName>
</protein>